<reference evidence="10 11" key="1">
    <citation type="submission" date="2019-08" db="EMBL/GenBank/DDBJ databases">
        <title>In-depth cultivation of the pig gut microbiome towards novel bacterial diversity and tailored functional studies.</title>
        <authorList>
            <person name="Wylensek D."/>
            <person name="Hitch T.C.A."/>
            <person name="Clavel T."/>
        </authorList>
    </citation>
    <scope>NUCLEOTIDE SEQUENCE [LARGE SCALE GENOMIC DNA]</scope>
    <source>
        <strain evidence="10 11">Oil-RF-744-WCA-WT-10</strain>
    </source>
</reference>
<protein>
    <recommendedName>
        <fullName evidence="3">N-acetylmuramoyl-L-alanine amidase</fullName>
        <ecNumber evidence="3">3.5.1.28</ecNumber>
    </recommendedName>
</protein>
<evidence type="ECO:0000256" key="3">
    <source>
        <dbReference type="ARBA" id="ARBA00011901"/>
    </source>
</evidence>
<keyword evidence="4" id="KW-0964">Secreted</keyword>
<dbReference type="AlphaFoldDB" id="A0A6L5XEX8"/>
<dbReference type="InterPro" id="IPR002508">
    <property type="entry name" value="MurNAc-LAA_cat"/>
</dbReference>
<organism evidence="10 11">
    <name type="scientific">Sodaliphilus pleomorphus</name>
    <dbReference type="NCBI Taxonomy" id="2606626"/>
    <lineage>
        <taxon>Bacteria</taxon>
        <taxon>Pseudomonadati</taxon>
        <taxon>Bacteroidota</taxon>
        <taxon>Bacteroidia</taxon>
        <taxon>Bacteroidales</taxon>
        <taxon>Muribaculaceae</taxon>
        <taxon>Sodaliphilus</taxon>
    </lineage>
</organism>
<sequence>MNFNSKIFLLASLALVCAVPLKAQSKVTAQPAPVRPRVFINPGHGGHDSNDRPEPFFNEGMQQRVPYYESDSNLAEGQALYDILRNKGYEVYMSRFNNTSQDDLYLFEISQMALAYGADVFFAIHSNDTGTSRRTNIPLALFRGYTDREAAEGSKELALTVVKNLRNNQTSQWTGDGLARGDWSFYSWGYGVGLGVLRWNKVPGMLVESAFHDYLPERERFLNKDYSWNNAWLHSISLDEFFHRQGINQGVISGVVRYDYQRKGARVTTFGDDRYQPVNNIPVELCTPDGSVIASYQTDSYNNGFYSFTGLKPGNYTVEVDGAPSHPVTVKANAATYCNITIATIKQQGDTTSVNVDVAQ</sequence>
<feature type="chain" id="PRO_5026983419" description="N-acetylmuramoyl-L-alanine amidase" evidence="7">
    <location>
        <begin position="24"/>
        <end position="360"/>
    </location>
</feature>
<dbReference type="SUPFAM" id="SSF117074">
    <property type="entry name" value="Hypothetical protein PA1324"/>
    <property type="match status" value="1"/>
</dbReference>
<dbReference type="Gene3D" id="3.40.630.40">
    <property type="entry name" value="Zn-dependent exopeptidases"/>
    <property type="match status" value="1"/>
</dbReference>
<dbReference type="PANTHER" id="PTHR30404:SF0">
    <property type="entry name" value="N-ACETYLMURAMOYL-L-ALANINE AMIDASE AMIC"/>
    <property type="match status" value="1"/>
</dbReference>
<dbReference type="InterPro" id="IPR033764">
    <property type="entry name" value="Sdr_B"/>
</dbReference>
<evidence type="ECO:0000259" key="9">
    <source>
        <dbReference type="Pfam" id="PF17210"/>
    </source>
</evidence>
<evidence type="ECO:0000256" key="1">
    <source>
        <dbReference type="ARBA" id="ARBA00001561"/>
    </source>
</evidence>
<evidence type="ECO:0000256" key="4">
    <source>
        <dbReference type="ARBA" id="ARBA00022525"/>
    </source>
</evidence>
<proteinExistence type="predicted"/>
<keyword evidence="11" id="KW-1185">Reference proteome</keyword>
<gene>
    <name evidence="10" type="ORF">FYJ29_09390</name>
</gene>
<evidence type="ECO:0000259" key="8">
    <source>
        <dbReference type="Pfam" id="PF01520"/>
    </source>
</evidence>
<dbReference type="SUPFAM" id="SSF53187">
    <property type="entry name" value="Zn-dependent exopeptidases"/>
    <property type="match status" value="1"/>
</dbReference>
<dbReference type="EC" id="3.5.1.28" evidence="3"/>
<feature type="domain" description="SD-repeat containing protein B" evidence="9">
    <location>
        <begin position="272"/>
        <end position="335"/>
    </location>
</feature>
<evidence type="ECO:0000256" key="7">
    <source>
        <dbReference type="SAM" id="SignalP"/>
    </source>
</evidence>
<feature type="domain" description="MurNAc-LAA" evidence="8">
    <location>
        <begin position="38"/>
        <end position="227"/>
    </location>
</feature>
<dbReference type="InterPro" id="IPR050695">
    <property type="entry name" value="N-acetylmuramoyl_amidase_3"/>
</dbReference>
<dbReference type="GO" id="GO:0009253">
    <property type="term" value="P:peptidoglycan catabolic process"/>
    <property type="evidence" value="ECO:0007669"/>
    <property type="project" value="InterPro"/>
</dbReference>
<dbReference type="Pfam" id="PF17210">
    <property type="entry name" value="SdrD_B"/>
    <property type="match status" value="1"/>
</dbReference>
<dbReference type="PANTHER" id="PTHR30404">
    <property type="entry name" value="N-ACETYLMURAMOYL-L-ALANINE AMIDASE"/>
    <property type="match status" value="1"/>
</dbReference>
<dbReference type="InterPro" id="IPR013783">
    <property type="entry name" value="Ig-like_fold"/>
</dbReference>
<comment type="caution">
    <text evidence="10">The sequence shown here is derived from an EMBL/GenBank/DDBJ whole genome shotgun (WGS) entry which is preliminary data.</text>
</comment>
<dbReference type="GO" id="GO:0005576">
    <property type="term" value="C:extracellular region"/>
    <property type="evidence" value="ECO:0007669"/>
    <property type="project" value="UniProtKB-SubCell"/>
</dbReference>
<dbReference type="Gene3D" id="2.60.40.10">
    <property type="entry name" value="Immunoglobulins"/>
    <property type="match status" value="1"/>
</dbReference>
<feature type="signal peptide" evidence="7">
    <location>
        <begin position="1"/>
        <end position="23"/>
    </location>
</feature>
<name>A0A6L5XEX8_9BACT</name>
<dbReference type="CDD" id="cd02696">
    <property type="entry name" value="MurNAc-LAA"/>
    <property type="match status" value="1"/>
</dbReference>
<comment type="subcellular location">
    <subcellularLocation>
        <location evidence="2">Secreted</location>
    </subcellularLocation>
</comment>
<evidence type="ECO:0000313" key="10">
    <source>
        <dbReference type="EMBL" id="MSS17966.1"/>
    </source>
</evidence>
<keyword evidence="6" id="KW-0378">Hydrolase</keyword>
<dbReference type="GO" id="GO:0030288">
    <property type="term" value="C:outer membrane-bounded periplasmic space"/>
    <property type="evidence" value="ECO:0007669"/>
    <property type="project" value="TreeGrafter"/>
</dbReference>
<evidence type="ECO:0000313" key="11">
    <source>
        <dbReference type="Proteomes" id="UP000483362"/>
    </source>
</evidence>
<comment type="catalytic activity">
    <reaction evidence="1">
        <text>Hydrolyzes the link between N-acetylmuramoyl residues and L-amino acid residues in certain cell-wall glycopeptides.</text>
        <dbReference type="EC" id="3.5.1.28"/>
    </reaction>
</comment>
<dbReference type="EMBL" id="VULT01000014">
    <property type="protein sequence ID" value="MSS17966.1"/>
    <property type="molecule type" value="Genomic_DNA"/>
</dbReference>
<keyword evidence="5 7" id="KW-0732">Signal</keyword>
<evidence type="ECO:0000256" key="5">
    <source>
        <dbReference type="ARBA" id="ARBA00022729"/>
    </source>
</evidence>
<dbReference type="Proteomes" id="UP000483362">
    <property type="component" value="Unassembled WGS sequence"/>
</dbReference>
<dbReference type="RefSeq" id="WP_154328472.1">
    <property type="nucleotide sequence ID" value="NZ_CP045696.1"/>
</dbReference>
<accession>A0A6L5XEX8</accession>
<evidence type="ECO:0000256" key="2">
    <source>
        <dbReference type="ARBA" id="ARBA00004613"/>
    </source>
</evidence>
<dbReference type="Pfam" id="PF01520">
    <property type="entry name" value="Amidase_3"/>
    <property type="match status" value="1"/>
</dbReference>
<evidence type="ECO:0000256" key="6">
    <source>
        <dbReference type="ARBA" id="ARBA00022801"/>
    </source>
</evidence>
<dbReference type="GO" id="GO:0008745">
    <property type="term" value="F:N-acetylmuramoyl-L-alanine amidase activity"/>
    <property type="evidence" value="ECO:0007669"/>
    <property type="project" value="UniProtKB-EC"/>
</dbReference>